<dbReference type="AlphaFoldDB" id="A0A917H2H5"/>
<sequence length="109" mass="12986">MPRVSKSTRRMQVRSDLINHLKQNKMTTAYWYDLVEDYMKFWDLKEELQTSIRTKGAMIWVENGNQKFYKKNDAVVELPKISKRMGEILDKLDIAWRVENEGKDEGDDV</sequence>
<dbReference type="RefSeq" id="WP_188453788.1">
    <property type="nucleotide sequence ID" value="NZ_BMFR01000001.1"/>
</dbReference>
<reference evidence="1" key="2">
    <citation type="submission" date="2020-09" db="EMBL/GenBank/DDBJ databases">
        <authorList>
            <person name="Sun Q."/>
            <person name="Zhou Y."/>
        </authorList>
    </citation>
    <scope>NUCLEOTIDE SEQUENCE</scope>
    <source>
        <strain evidence="1">CGMCC 1.12754</strain>
    </source>
</reference>
<dbReference type="Proteomes" id="UP000622860">
    <property type="component" value="Unassembled WGS sequence"/>
</dbReference>
<reference evidence="1" key="1">
    <citation type="journal article" date="2014" name="Int. J. Syst. Evol. Microbiol.">
        <title>Complete genome sequence of Corynebacterium casei LMG S-19264T (=DSM 44701T), isolated from a smear-ripened cheese.</title>
        <authorList>
            <consortium name="US DOE Joint Genome Institute (JGI-PGF)"/>
            <person name="Walter F."/>
            <person name="Albersmeier A."/>
            <person name="Kalinowski J."/>
            <person name="Ruckert C."/>
        </authorList>
    </citation>
    <scope>NUCLEOTIDE SEQUENCE</scope>
    <source>
        <strain evidence="1">CGMCC 1.12754</strain>
    </source>
</reference>
<protein>
    <recommendedName>
        <fullName evidence="3">RNA polymerase subunit sigma-70</fullName>
    </recommendedName>
</protein>
<dbReference type="Pfam" id="PF05119">
    <property type="entry name" value="Terminase_4"/>
    <property type="match status" value="1"/>
</dbReference>
<organism evidence="1 2">
    <name type="scientific">Virgibacillus oceani</name>
    <dbReference type="NCBI Taxonomy" id="1479511"/>
    <lineage>
        <taxon>Bacteria</taxon>
        <taxon>Bacillati</taxon>
        <taxon>Bacillota</taxon>
        <taxon>Bacilli</taxon>
        <taxon>Bacillales</taxon>
        <taxon>Bacillaceae</taxon>
        <taxon>Virgibacillus</taxon>
    </lineage>
</organism>
<evidence type="ECO:0008006" key="3">
    <source>
        <dbReference type="Google" id="ProtNLM"/>
    </source>
</evidence>
<comment type="caution">
    <text evidence="1">The sequence shown here is derived from an EMBL/GenBank/DDBJ whole genome shotgun (WGS) entry which is preliminary data.</text>
</comment>
<evidence type="ECO:0000313" key="1">
    <source>
        <dbReference type="EMBL" id="GGG64691.1"/>
    </source>
</evidence>
<dbReference type="EMBL" id="BMFR01000001">
    <property type="protein sequence ID" value="GGG64691.1"/>
    <property type="molecule type" value="Genomic_DNA"/>
</dbReference>
<evidence type="ECO:0000313" key="2">
    <source>
        <dbReference type="Proteomes" id="UP000622860"/>
    </source>
</evidence>
<name>A0A917H2H5_9BACI</name>
<gene>
    <name evidence="1" type="ORF">GCM10011398_05380</name>
</gene>
<accession>A0A917H2H5</accession>
<keyword evidence="2" id="KW-1185">Reference proteome</keyword>
<proteinExistence type="predicted"/>
<dbReference type="InterPro" id="IPR006448">
    <property type="entry name" value="Phage_term_ssu_P27"/>
</dbReference>